<feature type="region of interest" description="Disordered" evidence="1">
    <location>
        <begin position="160"/>
        <end position="180"/>
    </location>
</feature>
<feature type="compositionally biased region" description="Gly residues" evidence="1">
    <location>
        <begin position="123"/>
        <end position="136"/>
    </location>
</feature>
<dbReference type="EMBL" id="CDMZ01003877">
    <property type="protein sequence ID" value="CEM47905.1"/>
    <property type="molecule type" value="Genomic_DNA"/>
</dbReference>
<dbReference type="VEuPathDB" id="CryptoDB:Cvel_31671"/>
<dbReference type="AlphaFoldDB" id="A0A0G4HTZ5"/>
<feature type="compositionally biased region" description="Gly residues" evidence="1">
    <location>
        <begin position="55"/>
        <end position="68"/>
    </location>
</feature>
<sequence length="180" mass="19520">MQDNVYYADKTTQRGYMNRDISMEECIRLAGEEFRPYFDEATAKLKRESSSASSGSGGGQGPHPGAGVGMNELLPSFVEDFQRQSDSRRSRRAQALREVLGPAGIERVRVGVWRRIVQSRGGANSGEGGLGGGESPGAGDPPHHLRGLINKAIELEQGNFEKGRTNSVDEWSAMSTSALY</sequence>
<gene>
    <name evidence="2" type="ORF">Cvel_31671</name>
</gene>
<evidence type="ECO:0000256" key="1">
    <source>
        <dbReference type="SAM" id="MobiDB-lite"/>
    </source>
</evidence>
<evidence type="ECO:0000313" key="2">
    <source>
        <dbReference type="EMBL" id="CEM47905.1"/>
    </source>
</evidence>
<feature type="compositionally biased region" description="Polar residues" evidence="1">
    <location>
        <begin position="165"/>
        <end position="180"/>
    </location>
</feature>
<accession>A0A0G4HTZ5</accession>
<organism evidence="2">
    <name type="scientific">Chromera velia CCMP2878</name>
    <dbReference type="NCBI Taxonomy" id="1169474"/>
    <lineage>
        <taxon>Eukaryota</taxon>
        <taxon>Sar</taxon>
        <taxon>Alveolata</taxon>
        <taxon>Colpodellida</taxon>
        <taxon>Chromeraceae</taxon>
        <taxon>Chromera</taxon>
    </lineage>
</organism>
<feature type="region of interest" description="Disordered" evidence="1">
    <location>
        <begin position="42"/>
        <end position="76"/>
    </location>
</feature>
<reference evidence="2" key="1">
    <citation type="submission" date="2014-11" db="EMBL/GenBank/DDBJ databases">
        <authorList>
            <person name="Otto D Thomas"/>
            <person name="Naeem Raeece"/>
        </authorList>
    </citation>
    <scope>NUCLEOTIDE SEQUENCE</scope>
</reference>
<protein>
    <submittedName>
        <fullName evidence="2">Uncharacterized protein</fullName>
    </submittedName>
</protein>
<proteinExistence type="predicted"/>
<feature type="region of interest" description="Disordered" evidence="1">
    <location>
        <begin position="121"/>
        <end position="145"/>
    </location>
</feature>
<name>A0A0G4HTZ5_9ALVE</name>